<comment type="cofactor">
    <cofactor evidence="3">
        <name>[4Fe-4S] cluster</name>
        <dbReference type="ChEBI" id="CHEBI:49883"/>
    </cofactor>
</comment>
<evidence type="ECO:0000256" key="7">
    <source>
        <dbReference type="ARBA" id="ARBA00023004"/>
    </source>
</evidence>
<dbReference type="CDD" id="cd03375">
    <property type="entry name" value="TPP_OGFOR"/>
    <property type="match status" value="1"/>
</dbReference>
<dbReference type="InterPro" id="IPR029061">
    <property type="entry name" value="THDP-binding"/>
</dbReference>
<dbReference type="SUPFAM" id="SSF52518">
    <property type="entry name" value="Thiamin diphosphate-binding fold (THDP-binding)"/>
    <property type="match status" value="1"/>
</dbReference>
<dbReference type="STRING" id="526218.Sterm_3638"/>
<feature type="domain" description="Pyruvate ferredoxin oxidoreductase beta subunit C-terminal" evidence="11">
    <location>
        <begin position="199"/>
        <end position="264"/>
    </location>
</feature>
<dbReference type="InterPro" id="IPR051457">
    <property type="entry name" value="2-oxoacid:Fd_oxidoreductase"/>
</dbReference>
<dbReference type="KEGG" id="str:Sterm_3638"/>
<keyword evidence="4" id="KW-0479">Metal-binding</keyword>
<sequence length="286" mass="31870">MEDKFKIAKNEDIAWCPGCGNFSLLRIIQSALKELDMDPKNTVISSGIGQAAKMPQYIDLNFYNGLHGRGLPVAVAIKMANPNLNVIAEGGDGDMYGEGGNHFIHNVRRNPDIVHLVHDNQVYGLTKGQGSPTSSIGQKTSLQLNGVTSIPFNPIAVAISLGATFVAKAFTGDMQGTKEIIKAAIQHKGYALVDIFDPCPSFNKTNTFKWYQEHTYKLEGHDPADREKALKLAFDDHEREMFGLGIIYKREDIPTQEDNMWFYKDSKKPLYERKAAIERVLHKLGM</sequence>
<comment type="cofactor">
    <cofactor evidence="2">
        <name>thiamine diphosphate</name>
        <dbReference type="ChEBI" id="CHEBI:58937"/>
    </cofactor>
</comment>
<comment type="cofactor">
    <cofactor evidence="1">
        <name>Mg(2+)</name>
        <dbReference type="ChEBI" id="CHEBI:18420"/>
    </cofactor>
</comment>
<dbReference type="InterPro" id="IPR011766">
    <property type="entry name" value="TPP_enzyme_TPP-bd"/>
</dbReference>
<gene>
    <name evidence="12" type="ordered locus">Sterm_3638</name>
</gene>
<organism evidence="12 13">
    <name type="scientific">Sebaldella termitidis (strain ATCC 33386 / NCTC 11300)</name>
    <dbReference type="NCBI Taxonomy" id="526218"/>
    <lineage>
        <taxon>Bacteria</taxon>
        <taxon>Fusobacteriati</taxon>
        <taxon>Fusobacteriota</taxon>
        <taxon>Fusobacteriia</taxon>
        <taxon>Fusobacteriales</taxon>
        <taxon>Leptotrichiaceae</taxon>
        <taxon>Sebaldella</taxon>
    </lineage>
</organism>
<evidence type="ECO:0000256" key="1">
    <source>
        <dbReference type="ARBA" id="ARBA00001946"/>
    </source>
</evidence>
<dbReference type="GO" id="GO:0046872">
    <property type="term" value="F:metal ion binding"/>
    <property type="evidence" value="ECO:0007669"/>
    <property type="project" value="UniProtKB-KW"/>
</dbReference>
<reference evidence="12 13" key="2">
    <citation type="journal article" date="2010" name="Stand. Genomic Sci.">
        <title>Complete genome sequence of Sebaldella termitidis type strain (NCTC 11300).</title>
        <authorList>
            <person name="Harmon-Smith M."/>
            <person name="Celia L."/>
            <person name="Chertkov O."/>
            <person name="Lapidus A."/>
            <person name="Copeland A."/>
            <person name="Glavina Del Rio T."/>
            <person name="Nolan M."/>
            <person name="Lucas S."/>
            <person name="Tice H."/>
            <person name="Cheng J.F."/>
            <person name="Han C."/>
            <person name="Detter J.C."/>
            <person name="Bruce D."/>
            <person name="Goodwin L."/>
            <person name="Pitluck S."/>
            <person name="Pati A."/>
            <person name="Liolios K."/>
            <person name="Ivanova N."/>
            <person name="Mavromatis K."/>
            <person name="Mikhailova N."/>
            <person name="Chen A."/>
            <person name="Palaniappan K."/>
            <person name="Land M."/>
            <person name="Hauser L."/>
            <person name="Chang Y.J."/>
            <person name="Jeffries C.D."/>
            <person name="Brettin T."/>
            <person name="Goker M."/>
            <person name="Beck B."/>
            <person name="Bristow J."/>
            <person name="Eisen J.A."/>
            <person name="Markowitz V."/>
            <person name="Hugenholtz P."/>
            <person name="Kyrpides N.C."/>
            <person name="Klenk H.P."/>
            <person name="Chen F."/>
        </authorList>
    </citation>
    <scope>NUCLEOTIDE SEQUENCE [LARGE SCALE GENOMIC DNA]</scope>
    <source>
        <strain evidence="13">ATCC 33386 / NCTC 11300</strain>
    </source>
</reference>
<accession>D1ARI6</accession>
<reference evidence="13" key="1">
    <citation type="submission" date="2009-09" db="EMBL/GenBank/DDBJ databases">
        <title>The complete chromosome of Sebaldella termitidis ATCC 33386.</title>
        <authorList>
            <consortium name="US DOE Joint Genome Institute (JGI-PGF)"/>
            <person name="Lucas S."/>
            <person name="Copeland A."/>
            <person name="Lapidus A."/>
            <person name="Glavina del Rio T."/>
            <person name="Dalin E."/>
            <person name="Tice H."/>
            <person name="Bruce D."/>
            <person name="Goodwin L."/>
            <person name="Pitluck S."/>
            <person name="Kyrpides N."/>
            <person name="Mavromatis K."/>
            <person name="Ivanova N."/>
            <person name="Mikhailova N."/>
            <person name="Sims D."/>
            <person name="Meincke L."/>
            <person name="Brettin T."/>
            <person name="Detter J.C."/>
            <person name="Han C."/>
            <person name="Larimer F."/>
            <person name="Land M."/>
            <person name="Hauser L."/>
            <person name="Markowitz V."/>
            <person name="Cheng J.F."/>
            <person name="Hugenholtz P."/>
            <person name="Woyke T."/>
            <person name="Wu D."/>
            <person name="Eisen J.A."/>
        </authorList>
    </citation>
    <scope>NUCLEOTIDE SEQUENCE [LARGE SCALE GENOMIC DNA]</scope>
    <source>
        <strain evidence="13">ATCC 33386 / NCTC 11300</strain>
    </source>
</reference>
<dbReference type="GO" id="GO:0051536">
    <property type="term" value="F:iron-sulfur cluster binding"/>
    <property type="evidence" value="ECO:0007669"/>
    <property type="project" value="UniProtKB-KW"/>
</dbReference>
<dbReference type="AlphaFoldDB" id="D1ARI6"/>
<dbReference type="PANTHER" id="PTHR48084">
    <property type="entry name" value="2-OXOGLUTARATE OXIDOREDUCTASE SUBUNIT KORB-RELATED"/>
    <property type="match status" value="1"/>
</dbReference>
<feature type="domain" description="Thiamine pyrophosphate enzyme TPP-binding" evidence="10">
    <location>
        <begin position="51"/>
        <end position="195"/>
    </location>
</feature>
<dbReference type="GO" id="GO:0030976">
    <property type="term" value="F:thiamine pyrophosphate binding"/>
    <property type="evidence" value="ECO:0007669"/>
    <property type="project" value="InterPro"/>
</dbReference>
<evidence type="ECO:0000256" key="9">
    <source>
        <dbReference type="ARBA" id="ARBA00023052"/>
    </source>
</evidence>
<evidence type="ECO:0000256" key="4">
    <source>
        <dbReference type="ARBA" id="ARBA00022723"/>
    </source>
</evidence>
<dbReference type="Pfam" id="PF02775">
    <property type="entry name" value="TPP_enzyme_C"/>
    <property type="match status" value="1"/>
</dbReference>
<dbReference type="GO" id="GO:0016625">
    <property type="term" value="F:oxidoreductase activity, acting on the aldehyde or oxo group of donors, iron-sulfur protein as acceptor"/>
    <property type="evidence" value="ECO:0007669"/>
    <property type="project" value="UniProtKB-ARBA"/>
</dbReference>
<evidence type="ECO:0000256" key="8">
    <source>
        <dbReference type="ARBA" id="ARBA00023014"/>
    </source>
</evidence>
<dbReference type="Gene3D" id="3.40.50.970">
    <property type="match status" value="1"/>
</dbReference>
<dbReference type="InterPro" id="IPR011896">
    <property type="entry name" value="OFOB"/>
</dbReference>
<keyword evidence="9" id="KW-0786">Thiamine pyrophosphate</keyword>
<dbReference type="Proteomes" id="UP000000845">
    <property type="component" value="Chromosome"/>
</dbReference>
<dbReference type="eggNOG" id="COG1013">
    <property type="taxonomic scope" value="Bacteria"/>
</dbReference>
<evidence type="ECO:0000313" key="13">
    <source>
        <dbReference type="Proteomes" id="UP000000845"/>
    </source>
</evidence>
<keyword evidence="5" id="KW-0460">Magnesium</keyword>
<keyword evidence="7" id="KW-0408">Iron</keyword>
<dbReference type="RefSeq" id="WP_012863054.1">
    <property type="nucleotide sequence ID" value="NC_013517.1"/>
</dbReference>
<keyword evidence="6" id="KW-0560">Oxidoreductase</keyword>
<name>D1ARI6_SEBTE</name>
<evidence type="ECO:0000313" key="12">
    <source>
        <dbReference type="EMBL" id="ACZ10472.1"/>
    </source>
</evidence>
<keyword evidence="8" id="KW-0411">Iron-sulfur</keyword>
<dbReference type="HOGENOM" id="CLU_048564_0_0_0"/>
<dbReference type="EMBL" id="CP001739">
    <property type="protein sequence ID" value="ACZ10472.1"/>
    <property type="molecule type" value="Genomic_DNA"/>
</dbReference>
<proteinExistence type="predicted"/>
<dbReference type="NCBIfam" id="TIGR02177">
    <property type="entry name" value="PorB_KorB"/>
    <property type="match status" value="1"/>
</dbReference>
<dbReference type="Pfam" id="PF12367">
    <property type="entry name" value="PFO_beta_C"/>
    <property type="match status" value="1"/>
</dbReference>
<evidence type="ECO:0000256" key="6">
    <source>
        <dbReference type="ARBA" id="ARBA00023002"/>
    </source>
</evidence>
<keyword evidence="13" id="KW-1185">Reference proteome</keyword>
<dbReference type="PANTHER" id="PTHR48084:SF4">
    <property type="entry name" value="2-OXOGLUTARATE OXIDOREDUCTASE SUBUNIT KORB"/>
    <property type="match status" value="1"/>
</dbReference>
<dbReference type="GO" id="GO:0045333">
    <property type="term" value="P:cellular respiration"/>
    <property type="evidence" value="ECO:0007669"/>
    <property type="project" value="UniProtKB-ARBA"/>
</dbReference>
<evidence type="ECO:0000256" key="5">
    <source>
        <dbReference type="ARBA" id="ARBA00022842"/>
    </source>
</evidence>
<protein>
    <submittedName>
        <fullName evidence="12">Pyruvate ferredoxin/flavodoxin oxidoreductase, beta subunit</fullName>
    </submittedName>
</protein>
<dbReference type="InterPro" id="IPR032686">
    <property type="entry name" value="PFO_beta_C"/>
</dbReference>
<evidence type="ECO:0000259" key="10">
    <source>
        <dbReference type="Pfam" id="PF02775"/>
    </source>
</evidence>
<evidence type="ECO:0000256" key="2">
    <source>
        <dbReference type="ARBA" id="ARBA00001964"/>
    </source>
</evidence>
<evidence type="ECO:0000259" key="11">
    <source>
        <dbReference type="Pfam" id="PF12367"/>
    </source>
</evidence>
<evidence type="ECO:0000256" key="3">
    <source>
        <dbReference type="ARBA" id="ARBA00001966"/>
    </source>
</evidence>
<keyword evidence="12" id="KW-0670">Pyruvate</keyword>